<organism evidence="2 3">
    <name type="scientific">Nocardia iowensis</name>
    <dbReference type="NCBI Taxonomy" id="204891"/>
    <lineage>
        <taxon>Bacteria</taxon>
        <taxon>Bacillati</taxon>
        <taxon>Actinomycetota</taxon>
        <taxon>Actinomycetes</taxon>
        <taxon>Mycobacteriales</taxon>
        <taxon>Nocardiaceae</taxon>
        <taxon>Nocardia</taxon>
    </lineage>
</organism>
<evidence type="ECO:0000313" key="3">
    <source>
        <dbReference type="Proteomes" id="UP000694257"/>
    </source>
</evidence>
<dbReference type="EMBL" id="CP078145">
    <property type="protein sequence ID" value="QXN88524.1"/>
    <property type="molecule type" value="Genomic_DNA"/>
</dbReference>
<sequence>MSSMADRFRELSDAVPIPRPWSLDAYVAVVAEYRKRPITLAPMDTSGLGGTGCGTGSGLWIARHDDDIIVYDRDTSPWHAQHIVLHEVGHMLLDHGQQHTGQPDAVGSDALSRLLPSISLDSVRRVLGRDAYGDDYERDAEAFADAAMLHATQPPPPNSSMRRTFFRGRRR</sequence>
<feature type="region of interest" description="Disordered" evidence="1">
    <location>
        <begin position="150"/>
        <end position="171"/>
    </location>
</feature>
<protein>
    <recommendedName>
        <fullName evidence="4">IrrE N-terminal-like domain-containing protein</fullName>
    </recommendedName>
</protein>
<name>A0ABX8RFY8_NOCIO</name>
<evidence type="ECO:0008006" key="4">
    <source>
        <dbReference type="Google" id="ProtNLM"/>
    </source>
</evidence>
<evidence type="ECO:0000256" key="1">
    <source>
        <dbReference type="SAM" id="MobiDB-lite"/>
    </source>
</evidence>
<gene>
    <name evidence="2" type="ORF">KV110_23295</name>
</gene>
<accession>A0ABX8RFY8</accession>
<dbReference type="Proteomes" id="UP000694257">
    <property type="component" value="Chromosome"/>
</dbReference>
<reference evidence="2 3" key="1">
    <citation type="submission" date="2021-07" db="EMBL/GenBank/DDBJ databases">
        <title>Whole Genome Sequence of Nocardia Iowensis.</title>
        <authorList>
            <person name="Lamm A."/>
            <person name="Collins-Fairclough A.M."/>
            <person name="Bunk B."/>
            <person name="Sproer C."/>
        </authorList>
    </citation>
    <scope>NUCLEOTIDE SEQUENCE [LARGE SCALE GENOMIC DNA]</scope>
    <source>
        <strain evidence="2 3">NRRL 5646</strain>
    </source>
</reference>
<proteinExistence type="predicted"/>
<evidence type="ECO:0000313" key="2">
    <source>
        <dbReference type="EMBL" id="QXN88524.1"/>
    </source>
</evidence>
<dbReference type="RefSeq" id="WP_218469407.1">
    <property type="nucleotide sequence ID" value="NZ_BAABJN010000008.1"/>
</dbReference>
<keyword evidence="3" id="KW-1185">Reference proteome</keyword>